<reference evidence="1 2" key="1">
    <citation type="submission" date="2006-03" db="EMBL/GenBank/DDBJ databases">
        <title>Complete sequence of chromosome of Nitrobacter hamburgensis X14.</title>
        <authorList>
            <consortium name="US DOE Joint Genome Institute"/>
            <person name="Copeland A."/>
            <person name="Lucas S."/>
            <person name="Lapidus A."/>
            <person name="Barry K."/>
            <person name="Detter J.C."/>
            <person name="Glavina del Rio T."/>
            <person name="Hammon N."/>
            <person name="Israni S."/>
            <person name="Dalin E."/>
            <person name="Tice H."/>
            <person name="Pitluck S."/>
            <person name="Chain P."/>
            <person name="Malfatti S."/>
            <person name="Shin M."/>
            <person name="Vergez L."/>
            <person name="Schmutz J."/>
            <person name="Larimer F."/>
            <person name="Land M."/>
            <person name="Hauser L."/>
            <person name="Kyrpides N."/>
            <person name="Ivanova N."/>
            <person name="Ward B."/>
            <person name="Arp D."/>
            <person name="Klotz M."/>
            <person name="Stein L."/>
            <person name="O'Mullan G."/>
            <person name="Starkenburg S."/>
            <person name="Sayavedra L."/>
            <person name="Poret-Peterson A.T."/>
            <person name="Gentry M.E."/>
            <person name="Bruce D."/>
            <person name="Richardson P."/>
        </authorList>
    </citation>
    <scope>NUCLEOTIDE SEQUENCE [LARGE SCALE GENOMIC DNA]</scope>
    <source>
        <strain evidence="2">DSM 10229 / NCIMB 13809 / X14</strain>
    </source>
</reference>
<dbReference type="HOGENOM" id="CLU_639088_0_0_5"/>
<keyword evidence="2" id="KW-1185">Reference proteome</keyword>
<evidence type="ECO:0000313" key="2">
    <source>
        <dbReference type="Proteomes" id="UP000001953"/>
    </source>
</evidence>
<protein>
    <submittedName>
        <fullName evidence="1">Uncharacterized protein</fullName>
    </submittedName>
</protein>
<sequence>MDRARAIFRIAYFLDLLEVFEARANDVDLREHVFSRIKWFIEKRAEYLNPRLNGKPLRKLSEVRYSELEDALSRRPVSSNSNDLYFSEAEMDQLLLAYEQYLEAWLLLSGLGQGTSLTGTFNKGQTVGAAKRALSANNLKSSDLADATALRTFLDPLVFSERQRGNGVRAFGKGRQIYMAFTKWPGSFSLSEKALVNLRLNILIRIGYAAYQHELGDQLVWFRREVEALQKDHTDFADLCDLVLLQHEGYQSATSDAPFEALMLGYNIKKSNHPFFGYGMCEGGLLHNAGTCATGIGYDFDAKVDKAGGLSVREMLVRARELDIDDGDFEGAAFSAGGLARALDRAKHHERAMDVVNEGLAGFAQSGVTAPYAFVSLLKTRASIYFSLSKKSNDLNLARLAGADSAAALDLAKKHGLVHLTKDVVPPEK</sequence>
<gene>
    <name evidence="1" type="ordered locus">Nham_3833</name>
</gene>
<accession>Q1QGW1</accession>
<name>Q1QGW1_NITHX</name>
<evidence type="ECO:0000313" key="1">
    <source>
        <dbReference type="EMBL" id="ABE64536.1"/>
    </source>
</evidence>
<dbReference type="AlphaFoldDB" id="Q1QGW1"/>
<dbReference type="KEGG" id="nha:Nham_3833"/>
<organism evidence="1 2">
    <name type="scientific">Nitrobacter hamburgensis (strain DSM 10229 / NCIMB 13809 / X14)</name>
    <dbReference type="NCBI Taxonomy" id="323097"/>
    <lineage>
        <taxon>Bacteria</taxon>
        <taxon>Pseudomonadati</taxon>
        <taxon>Pseudomonadota</taxon>
        <taxon>Alphaproteobacteria</taxon>
        <taxon>Hyphomicrobiales</taxon>
        <taxon>Nitrobacteraceae</taxon>
        <taxon>Nitrobacter</taxon>
    </lineage>
</organism>
<proteinExistence type="predicted"/>
<dbReference type="Proteomes" id="UP000001953">
    <property type="component" value="Chromosome"/>
</dbReference>
<dbReference type="RefSeq" id="WP_011512168.1">
    <property type="nucleotide sequence ID" value="NC_007964.1"/>
</dbReference>
<dbReference type="EMBL" id="CP000319">
    <property type="protein sequence ID" value="ABE64536.1"/>
    <property type="molecule type" value="Genomic_DNA"/>
</dbReference>